<reference evidence="3 4" key="1">
    <citation type="submission" date="2016-04" db="EMBL/GenBank/DDBJ databases">
        <title>A degradative enzymes factory behind the ericoid mycorrhizal symbiosis.</title>
        <authorList>
            <consortium name="DOE Joint Genome Institute"/>
            <person name="Martino E."/>
            <person name="Morin E."/>
            <person name="Grelet G."/>
            <person name="Kuo A."/>
            <person name="Kohler A."/>
            <person name="Daghino S."/>
            <person name="Barry K."/>
            <person name="Choi C."/>
            <person name="Cichocki N."/>
            <person name="Clum A."/>
            <person name="Copeland A."/>
            <person name="Hainaut M."/>
            <person name="Haridas S."/>
            <person name="Labutti K."/>
            <person name="Lindquist E."/>
            <person name="Lipzen A."/>
            <person name="Khouja H.-R."/>
            <person name="Murat C."/>
            <person name="Ohm R."/>
            <person name="Olson A."/>
            <person name="Spatafora J."/>
            <person name="Veneault-Fourrey C."/>
            <person name="Henrissat B."/>
            <person name="Grigoriev I."/>
            <person name="Martin F."/>
            <person name="Perotto S."/>
        </authorList>
    </citation>
    <scope>NUCLEOTIDE SEQUENCE [LARGE SCALE GENOMIC DNA]</scope>
    <source>
        <strain evidence="3 4">E</strain>
    </source>
</reference>
<proteinExistence type="predicted"/>
<sequence>MPLTRVFLKTQKDFRDLTGASILVITADMAGFVLLDLFFDYGLPTLFIFLLFCHSFPIYLASYEPWTAARIRRYLNYVLKIYFVATIIYIHVCVPFAYMVFTAPNSVFNKHMEEIRECAYRFEENGCTSKNNSFIGRVRGVERECFALAMCLRHPLFLLKIYGFLQELLSQTFSEGSFNYFVVMTGCYVAWGLGSGRWMRGVGSNLNNPNTCNSHASDLSYASTNGDTHIVGNTPPDPVPHSNPLVEAGGHENSLGIQANLGIPHANEGAQPTPPLFHNDVPGEPPRRRSPPSRAHPNPLRQHPDILTSGVAPRRQPPTAGERVAPPQEQGGFRPDTPRLRPQAENPFLDPDESPIPHHVAVRTSSPGLGAAGILREWLVDSPIEEVMIQIPLLEENLGGGGEIVDDNEIIEIPIPDGAGNGNGGDREDDEQSLFDT</sequence>
<dbReference type="GeneID" id="36596348"/>
<feature type="region of interest" description="Disordered" evidence="1">
    <location>
        <begin position="264"/>
        <end position="345"/>
    </location>
</feature>
<feature type="compositionally biased region" description="Acidic residues" evidence="1">
    <location>
        <begin position="427"/>
        <end position="437"/>
    </location>
</feature>
<protein>
    <submittedName>
        <fullName evidence="3">Uncharacterized protein</fullName>
    </submittedName>
</protein>
<evidence type="ECO:0000313" key="3">
    <source>
        <dbReference type="EMBL" id="PMD49957.1"/>
    </source>
</evidence>
<keyword evidence="2" id="KW-0812">Transmembrane</keyword>
<feature type="region of interest" description="Disordered" evidence="1">
    <location>
        <begin position="413"/>
        <end position="437"/>
    </location>
</feature>
<evidence type="ECO:0000256" key="2">
    <source>
        <dbReference type="SAM" id="Phobius"/>
    </source>
</evidence>
<keyword evidence="2" id="KW-1133">Transmembrane helix</keyword>
<dbReference type="AlphaFoldDB" id="A0A2J6SGS4"/>
<evidence type="ECO:0000256" key="1">
    <source>
        <dbReference type="SAM" id="MobiDB-lite"/>
    </source>
</evidence>
<feature type="transmembrane region" description="Helical" evidence="2">
    <location>
        <begin position="41"/>
        <end position="60"/>
    </location>
</feature>
<dbReference type="EMBL" id="KZ613919">
    <property type="protein sequence ID" value="PMD49957.1"/>
    <property type="molecule type" value="Genomic_DNA"/>
</dbReference>
<gene>
    <name evidence="3" type="ORF">K444DRAFT_712084</name>
</gene>
<dbReference type="Proteomes" id="UP000235371">
    <property type="component" value="Unassembled WGS sequence"/>
</dbReference>
<dbReference type="OrthoDB" id="3517436at2759"/>
<name>A0A2J6SGS4_9HELO</name>
<dbReference type="InParanoid" id="A0A2J6SGS4"/>
<keyword evidence="2" id="KW-0472">Membrane</keyword>
<accession>A0A2J6SGS4</accession>
<feature type="region of interest" description="Disordered" evidence="1">
    <location>
        <begin position="217"/>
        <end position="250"/>
    </location>
</feature>
<evidence type="ECO:0000313" key="4">
    <source>
        <dbReference type="Proteomes" id="UP000235371"/>
    </source>
</evidence>
<feature type="transmembrane region" description="Helical" evidence="2">
    <location>
        <begin position="81"/>
        <end position="101"/>
    </location>
</feature>
<feature type="compositionally biased region" description="Polar residues" evidence="1">
    <location>
        <begin position="217"/>
        <end position="227"/>
    </location>
</feature>
<keyword evidence="4" id="KW-1185">Reference proteome</keyword>
<feature type="transmembrane region" description="Helical" evidence="2">
    <location>
        <begin position="17"/>
        <end position="35"/>
    </location>
</feature>
<organism evidence="3 4">
    <name type="scientific">Hyaloscypha bicolor E</name>
    <dbReference type="NCBI Taxonomy" id="1095630"/>
    <lineage>
        <taxon>Eukaryota</taxon>
        <taxon>Fungi</taxon>
        <taxon>Dikarya</taxon>
        <taxon>Ascomycota</taxon>
        <taxon>Pezizomycotina</taxon>
        <taxon>Leotiomycetes</taxon>
        <taxon>Helotiales</taxon>
        <taxon>Hyaloscyphaceae</taxon>
        <taxon>Hyaloscypha</taxon>
        <taxon>Hyaloscypha bicolor</taxon>
    </lineage>
</organism>
<dbReference type="RefSeq" id="XP_024726861.1">
    <property type="nucleotide sequence ID" value="XM_024888272.1"/>
</dbReference>